<sequence length="213" mass="23677">MVRPTAARRCADCARKKKKCLHVDEEQDDQLVCKIGSEKKRKIQKPSQFVPTEELPPPSKVCPRTAKRRQIEKLYTLDEVKVMLEEGVKDMVGKLQVKLQAKQKMLRKAHNKLATQAKFMAARAELSTKQSGIKNYFSSLATIPEDPAVDEDGEVQGAGIEGYEALSDKTLKSHSYQRDAEQAGRPDQTEPSYAGSAVQSHGKIHPGNKASCE</sequence>
<organism evidence="2">
    <name type="scientific">Heterosigma akashiwo</name>
    <name type="common">Chromophytic alga</name>
    <name type="synonym">Heterosigma carterae</name>
    <dbReference type="NCBI Taxonomy" id="2829"/>
    <lineage>
        <taxon>Eukaryota</taxon>
        <taxon>Sar</taxon>
        <taxon>Stramenopiles</taxon>
        <taxon>Ochrophyta</taxon>
        <taxon>Raphidophyceae</taxon>
        <taxon>Chattonellales</taxon>
        <taxon>Chattonellaceae</taxon>
        <taxon>Heterosigma</taxon>
    </lineage>
</organism>
<feature type="region of interest" description="Disordered" evidence="1">
    <location>
        <begin position="43"/>
        <end position="63"/>
    </location>
</feature>
<feature type="compositionally biased region" description="Basic and acidic residues" evidence="1">
    <location>
        <begin position="169"/>
        <end position="188"/>
    </location>
</feature>
<evidence type="ECO:0000256" key="1">
    <source>
        <dbReference type="SAM" id="MobiDB-lite"/>
    </source>
</evidence>
<accession>A0A7S3Y4C8</accession>
<name>A0A7S3Y4C8_HETAK</name>
<protein>
    <submittedName>
        <fullName evidence="2">Uncharacterized protein</fullName>
    </submittedName>
</protein>
<dbReference type="AlphaFoldDB" id="A0A7S3Y4C8"/>
<feature type="region of interest" description="Disordered" evidence="1">
    <location>
        <begin position="169"/>
        <end position="213"/>
    </location>
</feature>
<dbReference type="EMBL" id="HBIU01043138">
    <property type="protein sequence ID" value="CAE0640676.1"/>
    <property type="molecule type" value="Transcribed_RNA"/>
</dbReference>
<evidence type="ECO:0000313" key="2">
    <source>
        <dbReference type="EMBL" id="CAE0640676.1"/>
    </source>
</evidence>
<proteinExistence type="predicted"/>
<gene>
    <name evidence="2" type="ORF">HAKA00212_LOCUS19497</name>
</gene>
<reference evidence="2" key="1">
    <citation type="submission" date="2021-01" db="EMBL/GenBank/DDBJ databases">
        <authorList>
            <person name="Corre E."/>
            <person name="Pelletier E."/>
            <person name="Niang G."/>
            <person name="Scheremetjew M."/>
            <person name="Finn R."/>
            <person name="Kale V."/>
            <person name="Holt S."/>
            <person name="Cochrane G."/>
            <person name="Meng A."/>
            <person name="Brown T."/>
            <person name="Cohen L."/>
        </authorList>
    </citation>
    <scope>NUCLEOTIDE SEQUENCE</scope>
    <source>
        <strain evidence="2">CCMP3107</strain>
    </source>
</reference>